<keyword evidence="2" id="KW-0479">Metal-binding</keyword>
<dbReference type="SUPFAM" id="SSF50129">
    <property type="entry name" value="GroES-like"/>
    <property type="match status" value="1"/>
</dbReference>
<dbReference type="PANTHER" id="PTHR43401:SF2">
    <property type="entry name" value="L-THREONINE 3-DEHYDROGENASE"/>
    <property type="match status" value="1"/>
</dbReference>
<gene>
    <name evidence="6" type="ORF">F8O01_11365</name>
</gene>
<evidence type="ECO:0000259" key="5">
    <source>
        <dbReference type="Pfam" id="PF08240"/>
    </source>
</evidence>
<dbReference type="InterPro" id="IPR036291">
    <property type="entry name" value="NAD(P)-bd_dom_sf"/>
</dbReference>
<protein>
    <submittedName>
        <fullName evidence="6">Alcohol dehydrogenase catalytic domain-containing protein</fullName>
    </submittedName>
</protein>
<feature type="domain" description="Alcohol dehydrogenase-like N-terminal" evidence="5">
    <location>
        <begin position="21"/>
        <end position="132"/>
    </location>
</feature>
<comment type="cofactor">
    <cofactor evidence="1">
        <name>Zn(2+)</name>
        <dbReference type="ChEBI" id="CHEBI:29105"/>
    </cofactor>
</comment>
<dbReference type="GO" id="GO:0008270">
    <property type="term" value="F:zinc ion binding"/>
    <property type="evidence" value="ECO:0007669"/>
    <property type="project" value="InterPro"/>
</dbReference>
<keyword evidence="3" id="KW-0862">Zinc</keyword>
<dbReference type="GO" id="GO:0016491">
    <property type="term" value="F:oxidoreductase activity"/>
    <property type="evidence" value="ECO:0007669"/>
    <property type="project" value="UniProtKB-KW"/>
</dbReference>
<name>A0A7J5BQH4_9MICO</name>
<dbReference type="InterPro" id="IPR013154">
    <property type="entry name" value="ADH-like_N"/>
</dbReference>
<evidence type="ECO:0000313" key="7">
    <source>
        <dbReference type="Proteomes" id="UP000467240"/>
    </source>
</evidence>
<evidence type="ECO:0000256" key="1">
    <source>
        <dbReference type="ARBA" id="ARBA00001947"/>
    </source>
</evidence>
<evidence type="ECO:0000256" key="2">
    <source>
        <dbReference type="ARBA" id="ARBA00022723"/>
    </source>
</evidence>
<dbReference type="EMBL" id="WBJZ01000013">
    <property type="protein sequence ID" value="KAB1656046.1"/>
    <property type="molecule type" value="Genomic_DNA"/>
</dbReference>
<dbReference type="SUPFAM" id="SSF51735">
    <property type="entry name" value="NAD(P)-binding Rossmann-fold domains"/>
    <property type="match status" value="1"/>
</dbReference>
<dbReference type="Gene3D" id="3.40.50.720">
    <property type="entry name" value="NAD(P)-binding Rossmann-like Domain"/>
    <property type="match status" value="1"/>
</dbReference>
<dbReference type="Gene3D" id="3.90.180.10">
    <property type="entry name" value="Medium-chain alcohol dehydrogenases, catalytic domain"/>
    <property type="match status" value="1"/>
</dbReference>
<reference evidence="6 7" key="1">
    <citation type="submission" date="2019-09" db="EMBL/GenBank/DDBJ databases">
        <title>Phylogeny of genus Pseudoclavibacter and closely related genus.</title>
        <authorList>
            <person name="Li Y."/>
        </authorList>
    </citation>
    <scope>NUCLEOTIDE SEQUENCE [LARGE SCALE GENOMIC DNA]</scope>
    <source>
        <strain evidence="6 7">DSM 23821</strain>
    </source>
</reference>
<organism evidence="6 7">
    <name type="scientific">Pseudoclavibacter chungangensis</name>
    <dbReference type="NCBI Taxonomy" id="587635"/>
    <lineage>
        <taxon>Bacteria</taxon>
        <taxon>Bacillati</taxon>
        <taxon>Actinomycetota</taxon>
        <taxon>Actinomycetes</taxon>
        <taxon>Micrococcales</taxon>
        <taxon>Microbacteriaceae</taxon>
        <taxon>Pseudoclavibacter</taxon>
    </lineage>
</organism>
<evidence type="ECO:0000256" key="3">
    <source>
        <dbReference type="ARBA" id="ARBA00022833"/>
    </source>
</evidence>
<dbReference type="InterPro" id="IPR050129">
    <property type="entry name" value="Zn_alcohol_dh"/>
</dbReference>
<dbReference type="Proteomes" id="UP000467240">
    <property type="component" value="Unassembled WGS sequence"/>
</dbReference>
<dbReference type="PANTHER" id="PTHR43401">
    <property type="entry name" value="L-THREONINE 3-DEHYDROGENASE"/>
    <property type="match status" value="1"/>
</dbReference>
<evidence type="ECO:0000256" key="4">
    <source>
        <dbReference type="ARBA" id="ARBA00023002"/>
    </source>
</evidence>
<proteinExistence type="predicted"/>
<dbReference type="InterPro" id="IPR011032">
    <property type="entry name" value="GroES-like_sf"/>
</dbReference>
<dbReference type="Pfam" id="PF08240">
    <property type="entry name" value="ADH_N"/>
    <property type="match status" value="1"/>
</dbReference>
<dbReference type="PROSITE" id="PS00059">
    <property type="entry name" value="ADH_ZINC"/>
    <property type="match status" value="1"/>
</dbReference>
<accession>A0A7J5BQH4</accession>
<dbReference type="RefSeq" id="WP_158040974.1">
    <property type="nucleotide sequence ID" value="NZ_JACCFV010000001.1"/>
</dbReference>
<dbReference type="AlphaFoldDB" id="A0A7J5BQH4"/>
<evidence type="ECO:0000313" key="6">
    <source>
        <dbReference type="EMBL" id="KAB1656046.1"/>
    </source>
</evidence>
<sequence length="327" mass="33524">MATGARRIEVVERPVPAVTGTDVLLDVRLCGLCGSDAHIWRGDDGYDWVTTGRVLGHEIVGVIARTGPDVPAEWAVGDRVVPIAQTGCGACDACARDYANGCAHKRTLGLSRDGGAAASVVVAADALVRVPDRLPDVTAVLTEPASIAARAVTRGRVGPGDTVVVTGPGTVGILAALAARDAGADVVLVGTPADVRDRSAPTGALGLPLRDAVPPGFVPSVWIEAAGAAAALGDAANALPVQGRLVVVALYGAPPSIRMNDLVRKEIEVVTSYSSFRADYERAIESLVRHPDLGAELVRGFGFSEFADEFDAIGSGTTVKAALEPSP</sequence>
<dbReference type="InterPro" id="IPR002328">
    <property type="entry name" value="ADH_Zn_CS"/>
</dbReference>
<dbReference type="OrthoDB" id="9797931at2"/>
<keyword evidence="4" id="KW-0560">Oxidoreductase</keyword>
<comment type="caution">
    <text evidence="6">The sequence shown here is derived from an EMBL/GenBank/DDBJ whole genome shotgun (WGS) entry which is preliminary data.</text>
</comment>
<keyword evidence="7" id="KW-1185">Reference proteome</keyword>